<dbReference type="InParanoid" id="A0A7J8I9B2"/>
<protein>
    <submittedName>
        <fullName evidence="2">Uncharacterized protein</fullName>
    </submittedName>
</protein>
<proteinExistence type="predicted"/>
<feature type="region of interest" description="Disordered" evidence="1">
    <location>
        <begin position="20"/>
        <end position="51"/>
    </location>
</feature>
<dbReference type="AlphaFoldDB" id="A0A7J8I9B2"/>
<evidence type="ECO:0000313" key="3">
    <source>
        <dbReference type="Proteomes" id="UP000550707"/>
    </source>
</evidence>
<feature type="region of interest" description="Disordered" evidence="1">
    <location>
        <begin position="151"/>
        <end position="182"/>
    </location>
</feature>
<accession>A0A7J8I9B2</accession>
<feature type="region of interest" description="Disordered" evidence="1">
    <location>
        <begin position="79"/>
        <end position="120"/>
    </location>
</feature>
<reference evidence="2 3" key="1">
    <citation type="journal article" date="2020" name="Nature">
        <title>Six reference-quality genomes reveal evolution of bat adaptations.</title>
        <authorList>
            <person name="Jebb D."/>
            <person name="Huang Z."/>
            <person name="Pippel M."/>
            <person name="Hughes G.M."/>
            <person name="Lavrichenko K."/>
            <person name="Devanna P."/>
            <person name="Winkler S."/>
            <person name="Jermiin L.S."/>
            <person name="Skirmuntt E.C."/>
            <person name="Katzourakis A."/>
            <person name="Burkitt-Gray L."/>
            <person name="Ray D.A."/>
            <person name="Sullivan K.A.M."/>
            <person name="Roscito J.G."/>
            <person name="Kirilenko B.M."/>
            <person name="Davalos L.M."/>
            <person name="Corthals A.P."/>
            <person name="Power M.L."/>
            <person name="Jones G."/>
            <person name="Ransome R.D."/>
            <person name="Dechmann D.K.N."/>
            <person name="Locatelli A.G."/>
            <person name="Puechmaille S.J."/>
            <person name="Fedrigo O."/>
            <person name="Jarvis E.D."/>
            <person name="Hiller M."/>
            <person name="Vernes S.C."/>
            <person name="Myers E.W."/>
            <person name="Teeling E.C."/>
        </authorList>
    </citation>
    <scope>NUCLEOTIDE SEQUENCE [LARGE SCALE GENOMIC DNA]</scope>
    <source>
        <strain evidence="2">MMolMol1</strain>
        <tissue evidence="2">Muscle</tissue>
    </source>
</reference>
<feature type="compositionally biased region" description="Basic and acidic residues" evidence="1">
    <location>
        <begin position="83"/>
        <end position="106"/>
    </location>
</feature>
<evidence type="ECO:0000256" key="1">
    <source>
        <dbReference type="SAM" id="MobiDB-lite"/>
    </source>
</evidence>
<keyword evidence="3" id="KW-1185">Reference proteome</keyword>
<evidence type="ECO:0000313" key="2">
    <source>
        <dbReference type="EMBL" id="KAF6480901.1"/>
    </source>
</evidence>
<organism evidence="2 3">
    <name type="scientific">Molossus molossus</name>
    <name type="common">Pallas' mastiff bat</name>
    <name type="synonym">Vespertilio molossus</name>
    <dbReference type="NCBI Taxonomy" id="27622"/>
    <lineage>
        <taxon>Eukaryota</taxon>
        <taxon>Metazoa</taxon>
        <taxon>Chordata</taxon>
        <taxon>Craniata</taxon>
        <taxon>Vertebrata</taxon>
        <taxon>Euteleostomi</taxon>
        <taxon>Mammalia</taxon>
        <taxon>Eutheria</taxon>
        <taxon>Laurasiatheria</taxon>
        <taxon>Chiroptera</taxon>
        <taxon>Yangochiroptera</taxon>
        <taxon>Molossidae</taxon>
        <taxon>Molossus</taxon>
    </lineage>
</organism>
<feature type="compositionally biased region" description="Polar residues" evidence="1">
    <location>
        <begin position="162"/>
        <end position="174"/>
    </location>
</feature>
<comment type="caution">
    <text evidence="2">The sequence shown here is derived from an EMBL/GenBank/DDBJ whole genome shotgun (WGS) entry which is preliminary data.</text>
</comment>
<gene>
    <name evidence="2" type="ORF">HJG59_010695</name>
</gene>
<name>A0A7J8I9B2_MOLMO</name>
<dbReference type="EMBL" id="JACASF010000004">
    <property type="protein sequence ID" value="KAF6480901.1"/>
    <property type="molecule type" value="Genomic_DNA"/>
</dbReference>
<sequence>MKSPKSLSLFSGLSSYLPPPRRCFQNRPVSCSGHKPSVGPRPRTSSPQPRCFPCPGRSRDLFLFIYPRPWASVFRWRRRQRGGKRERDMSGRTHTAGDKLQPRSEVRPSAALNPGLSGPWADALTAEPTGQGCRWGALSGCRRDVRGLLQAQGGAHRGQSGLGSTSPERNNTENIALAPAQG</sequence>
<dbReference type="Proteomes" id="UP000550707">
    <property type="component" value="Unassembled WGS sequence"/>
</dbReference>